<organism evidence="2 3">
    <name type="scientific">Aliivibrio logei</name>
    <name type="common">Vibrio logei</name>
    <dbReference type="NCBI Taxonomy" id="688"/>
    <lineage>
        <taxon>Bacteria</taxon>
        <taxon>Pseudomonadati</taxon>
        <taxon>Pseudomonadota</taxon>
        <taxon>Gammaproteobacteria</taxon>
        <taxon>Vibrionales</taxon>
        <taxon>Vibrionaceae</taxon>
        <taxon>Aliivibrio</taxon>
    </lineage>
</organism>
<dbReference type="EMBL" id="MAJU01000008">
    <property type="protein sequence ID" value="OCH21850.1"/>
    <property type="molecule type" value="Genomic_DNA"/>
</dbReference>
<proteinExistence type="predicted"/>
<dbReference type="SUPFAM" id="SSF50985">
    <property type="entry name" value="RCC1/BLIP-II"/>
    <property type="match status" value="1"/>
</dbReference>
<dbReference type="AlphaFoldDB" id="A0A1B9P0G3"/>
<name>A0A1B9P0G3_ALILO</name>
<dbReference type="Proteomes" id="UP000093523">
    <property type="component" value="Unassembled WGS sequence"/>
</dbReference>
<dbReference type="InterPro" id="IPR009091">
    <property type="entry name" value="RCC1/BLIP-II"/>
</dbReference>
<protein>
    <recommendedName>
        <fullName evidence="4">Lipoprotein</fullName>
    </recommendedName>
</protein>
<dbReference type="STRING" id="688.A6E04_08285"/>
<evidence type="ECO:0000256" key="1">
    <source>
        <dbReference type="SAM" id="MobiDB-lite"/>
    </source>
</evidence>
<dbReference type="Gene3D" id="2.130.10.30">
    <property type="entry name" value="Regulator of chromosome condensation 1/beta-lactamase-inhibitor protein II"/>
    <property type="match status" value="2"/>
</dbReference>
<accession>A0A1B9P0G3</accession>
<feature type="region of interest" description="Disordered" evidence="1">
    <location>
        <begin position="19"/>
        <end position="39"/>
    </location>
</feature>
<reference evidence="2 3" key="1">
    <citation type="submission" date="2016-06" db="EMBL/GenBank/DDBJ databases">
        <authorList>
            <person name="Kjaerup R.B."/>
            <person name="Dalgaard T.S."/>
            <person name="Juul-Madsen H.R."/>
        </authorList>
    </citation>
    <scope>NUCLEOTIDE SEQUENCE [LARGE SCALE GENOMIC DNA]</scope>
    <source>
        <strain evidence="2 3">1S159</strain>
    </source>
</reference>
<evidence type="ECO:0000313" key="3">
    <source>
        <dbReference type="Proteomes" id="UP000093523"/>
    </source>
</evidence>
<comment type="caution">
    <text evidence="2">The sequence shown here is derived from an EMBL/GenBank/DDBJ whole genome shotgun (WGS) entry which is preliminary data.</text>
</comment>
<gene>
    <name evidence="2" type="ORF">A6E04_08285</name>
</gene>
<evidence type="ECO:0000313" key="2">
    <source>
        <dbReference type="EMBL" id="OCH21850.1"/>
    </source>
</evidence>
<sequence length="654" mass="73672">MKYFLVFLLTLSLFGCGGEKSNPEHNPNTTQTDKTDKTDNLIKPEKTVKLDGISLKSMLYTQQPVNDYASLDSLKVVFSTDSITDHSETISCQWRVGETEVSNNCEYDLKENEHLLPITVSAQLNYKEQVTKPFVKTFYKAFPLQQVDNKYSKVTLFNDGHVLEWNHILDGSFAYQAENHFQKIPSSDNNEFTSIYANSSAFSGVKTNGDFYLWGPKNIQSEVLINAINLESVKKVNSANTYFSILTNIGNVYVISSTNHMNKKLDIDNVIDILTSESSTVLQTEEGKACLLEDTGKISCTDIQGDITHLVELKYDYKGNYALLTDQGYLYQWGKLSKTQGELVSQNVTNIIANDSAFAFLKSDGTVNAWGSRTKGGAFIYDYYSFEQVYFKASKKCVPELLDDYAPYGDDPDYEFDPDYEPAYDPICGKGYKQISIPAAYAPEKKHSEHKLEAKLTNVKKIVGASGSFAALTFDGDVITWGTIFSGGNIYSEQVKQVDKLINIIDITTNTNGYTAIRKDGHIISWQGIWDINAEVTFGEYIKYYYYDENRPNHIKFSDANFLVSKEDISAFNANSGAYLLTRVFLREPSPHFLLDTWGFQQSGGGLRSKKLPGKVEKVFSRDAGFTIYTDQGNIYDINSDYDITKIKQINHVN</sequence>
<dbReference type="RefSeq" id="WP_065610449.1">
    <property type="nucleotide sequence ID" value="NZ_CAWMPN010000008.1"/>
</dbReference>
<evidence type="ECO:0008006" key="4">
    <source>
        <dbReference type="Google" id="ProtNLM"/>
    </source>
</evidence>
<dbReference type="PROSITE" id="PS51257">
    <property type="entry name" value="PROKAR_LIPOPROTEIN"/>
    <property type="match status" value="1"/>
</dbReference>